<reference evidence="2 3" key="1">
    <citation type="submission" date="2021-06" db="EMBL/GenBank/DDBJ databases">
        <title>Caerostris extrusa draft genome.</title>
        <authorList>
            <person name="Kono N."/>
            <person name="Arakawa K."/>
        </authorList>
    </citation>
    <scope>NUCLEOTIDE SEQUENCE [LARGE SCALE GENOMIC DNA]</scope>
</reference>
<proteinExistence type="predicted"/>
<evidence type="ECO:0000313" key="3">
    <source>
        <dbReference type="Proteomes" id="UP001054945"/>
    </source>
</evidence>
<feature type="compositionally biased region" description="Polar residues" evidence="1">
    <location>
        <begin position="206"/>
        <end position="215"/>
    </location>
</feature>
<name>A0AAV4XCX7_CAEEX</name>
<organism evidence="2 3">
    <name type="scientific">Caerostris extrusa</name>
    <name type="common">Bark spider</name>
    <name type="synonym">Caerostris bankana</name>
    <dbReference type="NCBI Taxonomy" id="172846"/>
    <lineage>
        <taxon>Eukaryota</taxon>
        <taxon>Metazoa</taxon>
        <taxon>Ecdysozoa</taxon>
        <taxon>Arthropoda</taxon>
        <taxon>Chelicerata</taxon>
        <taxon>Arachnida</taxon>
        <taxon>Araneae</taxon>
        <taxon>Araneomorphae</taxon>
        <taxon>Entelegynae</taxon>
        <taxon>Araneoidea</taxon>
        <taxon>Araneidae</taxon>
        <taxon>Caerostris</taxon>
    </lineage>
</organism>
<dbReference type="AlphaFoldDB" id="A0AAV4XCX7"/>
<dbReference type="Proteomes" id="UP001054945">
    <property type="component" value="Unassembled WGS sequence"/>
</dbReference>
<comment type="caution">
    <text evidence="2">The sequence shown here is derived from an EMBL/GenBank/DDBJ whole genome shotgun (WGS) entry which is preliminary data.</text>
</comment>
<feature type="compositionally biased region" description="Polar residues" evidence="1">
    <location>
        <begin position="160"/>
        <end position="170"/>
    </location>
</feature>
<feature type="compositionally biased region" description="Basic and acidic residues" evidence="1">
    <location>
        <begin position="171"/>
        <end position="187"/>
    </location>
</feature>
<dbReference type="EMBL" id="BPLR01017462">
    <property type="protein sequence ID" value="GIY91830.1"/>
    <property type="molecule type" value="Genomic_DNA"/>
</dbReference>
<gene>
    <name evidence="2" type="primary">AVEN_102623_1</name>
    <name evidence="2" type="ORF">CEXT_621531</name>
</gene>
<accession>A0AAV4XCX7</accession>
<feature type="region of interest" description="Disordered" evidence="1">
    <location>
        <begin position="158"/>
        <end position="215"/>
    </location>
</feature>
<evidence type="ECO:0000313" key="2">
    <source>
        <dbReference type="EMBL" id="GIY91830.1"/>
    </source>
</evidence>
<keyword evidence="3" id="KW-1185">Reference proteome</keyword>
<evidence type="ECO:0000256" key="1">
    <source>
        <dbReference type="SAM" id="MobiDB-lite"/>
    </source>
</evidence>
<sequence>MSHSEGKAEIQVSHPGQAFPFASLAVPPHPHINQWCRFSIPERLPLKPFRQDRLAPLPLPPAVMATSKVTSTTGAGNLSSSTSVTEQHNGDIDPFQKIQQLEKNLAFLLFEIVTGVPLLPKDISEEHENRDSSEEKQDKIEKLEKEVRKLRSALKDAMKANSSLSNQLQELNREQYSRHSSHRKVDAETPSDSAIDDEQPGHSALWTFSSDGRIF</sequence>
<protein>
    <submittedName>
        <fullName evidence="2">CCDC92 domain-containing protein</fullName>
    </submittedName>
</protein>